<feature type="transmembrane region" description="Helical" evidence="1">
    <location>
        <begin position="194"/>
        <end position="213"/>
    </location>
</feature>
<name>A0ABT3TDJ7_9GAMM</name>
<proteinExistence type="predicted"/>
<evidence type="ECO:0000313" key="3">
    <source>
        <dbReference type="Proteomes" id="UP001143362"/>
    </source>
</evidence>
<feature type="transmembrane region" description="Helical" evidence="1">
    <location>
        <begin position="21"/>
        <end position="39"/>
    </location>
</feature>
<gene>
    <name evidence="2" type="ORF">EYC98_05795</name>
</gene>
<feature type="transmembrane region" description="Helical" evidence="1">
    <location>
        <begin position="169"/>
        <end position="187"/>
    </location>
</feature>
<feature type="transmembrane region" description="Helical" evidence="1">
    <location>
        <begin position="282"/>
        <end position="299"/>
    </location>
</feature>
<keyword evidence="1" id="KW-0472">Membrane</keyword>
<feature type="transmembrane region" description="Helical" evidence="1">
    <location>
        <begin position="219"/>
        <end position="239"/>
    </location>
</feature>
<sequence length="404" mass="45546">MSLPPADYQKKRADLLYLQRLVVAALLVRLGAVGLMWATDAIRLLRLSPDSERYHRFGLVIMQEMEAGYFNGANWVDNGWFQFTGLVYYLFGPHPILIQLLNVGFSCLTVIVVFKLALTVSNSSRVARLSALMVALFPSFIYWSCLMLKDPVAILMMSTLVLGTIRLRQHFTPLWLALVILALTVFLGIREYMFFVGIGFIAISFIFFTPYRVPRAGSWIGLATLAVVPMLYGFGWFGVDYFSNSIYTDLEYINHIRVSMGDHGSGALFEPEAIATWGGADLFADIFGFLKGVMFFFITMNPTDIGSVRQLMALPEAIVGILLLPHLAKGLHWLWLDRHNAFPLLVFALGVMLMLVSATTNIGALFRWRMQVMPLLIIAIVIGIFWLRRGFVYRIACQLTGRDL</sequence>
<comment type="caution">
    <text evidence="2">The sequence shown here is derived from an EMBL/GenBank/DDBJ whole genome shotgun (WGS) entry which is preliminary data.</text>
</comment>
<dbReference type="EMBL" id="SHNN01000001">
    <property type="protein sequence ID" value="MCX2980383.1"/>
    <property type="molecule type" value="Genomic_DNA"/>
</dbReference>
<feature type="transmembrane region" description="Helical" evidence="1">
    <location>
        <begin position="340"/>
        <end position="362"/>
    </location>
</feature>
<feature type="transmembrane region" description="Helical" evidence="1">
    <location>
        <begin position="129"/>
        <end position="149"/>
    </location>
</feature>
<feature type="transmembrane region" description="Helical" evidence="1">
    <location>
        <begin position="311"/>
        <end position="328"/>
    </location>
</feature>
<evidence type="ECO:0000256" key="1">
    <source>
        <dbReference type="SAM" id="Phobius"/>
    </source>
</evidence>
<keyword evidence="3" id="KW-1185">Reference proteome</keyword>
<keyword evidence="1" id="KW-1133">Transmembrane helix</keyword>
<evidence type="ECO:0000313" key="2">
    <source>
        <dbReference type="EMBL" id="MCX2980383.1"/>
    </source>
</evidence>
<dbReference type="Proteomes" id="UP001143362">
    <property type="component" value="Unassembled WGS sequence"/>
</dbReference>
<evidence type="ECO:0008006" key="4">
    <source>
        <dbReference type="Google" id="ProtNLM"/>
    </source>
</evidence>
<dbReference type="RefSeq" id="WP_279244359.1">
    <property type="nucleotide sequence ID" value="NZ_SHNN01000001.1"/>
</dbReference>
<keyword evidence="1" id="KW-0812">Transmembrane</keyword>
<feature type="transmembrane region" description="Helical" evidence="1">
    <location>
        <begin position="368"/>
        <end position="387"/>
    </location>
</feature>
<feature type="transmembrane region" description="Helical" evidence="1">
    <location>
        <begin position="96"/>
        <end position="117"/>
    </location>
</feature>
<protein>
    <recommendedName>
        <fullName evidence="4">Glycosyltransferase RgtA/B/C/D-like domain-containing protein</fullName>
    </recommendedName>
</protein>
<reference evidence="2" key="1">
    <citation type="submission" date="2019-02" db="EMBL/GenBank/DDBJ databases">
        <authorList>
            <person name="Li S.-H."/>
        </authorList>
    </citation>
    <scope>NUCLEOTIDE SEQUENCE</scope>
    <source>
        <strain evidence="2">IMCC14734</strain>
    </source>
</reference>
<accession>A0ABT3TDJ7</accession>
<organism evidence="2 3">
    <name type="scientific">Candidatus Litorirhabdus singularis</name>
    <dbReference type="NCBI Taxonomy" id="2518993"/>
    <lineage>
        <taxon>Bacteria</taxon>
        <taxon>Pseudomonadati</taxon>
        <taxon>Pseudomonadota</taxon>
        <taxon>Gammaproteobacteria</taxon>
        <taxon>Cellvibrionales</taxon>
        <taxon>Halieaceae</taxon>
        <taxon>Candidatus Litorirhabdus</taxon>
    </lineage>
</organism>